<dbReference type="InterPro" id="IPR029068">
    <property type="entry name" value="Glyas_Bleomycin-R_OHBP_Dase"/>
</dbReference>
<evidence type="ECO:0000313" key="3">
    <source>
        <dbReference type="Proteomes" id="UP001519363"/>
    </source>
</evidence>
<dbReference type="SUPFAM" id="SSF54593">
    <property type="entry name" value="Glyoxalase/Bleomycin resistance protein/Dihydroxybiphenyl dioxygenase"/>
    <property type="match status" value="1"/>
</dbReference>
<reference evidence="2 3" key="1">
    <citation type="submission" date="2021-03" db="EMBL/GenBank/DDBJ databases">
        <title>Sequencing the genomes of 1000 actinobacteria strains.</title>
        <authorList>
            <person name="Klenk H.-P."/>
        </authorList>
    </citation>
    <scope>NUCLEOTIDE SEQUENCE [LARGE SCALE GENOMIC DNA]</scope>
    <source>
        <strain evidence="2 3">DSM 44580</strain>
    </source>
</reference>
<dbReference type="PROSITE" id="PS51819">
    <property type="entry name" value="VOC"/>
    <property type="match status" value="1"/>
</dbReference>
<dbReference type="RefSeq" id="WP_209707323.1">
    <property type="nucleotide sequence ID" value="NZ_JAGIOO010000001.1"/>
</dbReference>
<proteinExistence type="predicted"/>
<evidence type="ECO:0000259" key="1">
    <source>
        <dbReference type="PROSITE" id="PS51819"/>
    </source>
</evidence>
<keyword evidence="3" id="KW-1185">Reference proteome</keyword>
<dbReference type="InterPro" id="IPR037523">
    <property type="entry name" value="VOC_core"/>
</dbReference>
<feature type="domain" description="VOC" evidence="1">
    <location>
        <begin position="4"/>
        <end position="121"/>
    </location>
</feature>
<accession>A0ABS5AJF6</accession>
<dbReference type="EMBL" id="JAGIOO010000001">
    <property type="protein sequence ID" value="MBP2476699.1"/>
    <property type="molecule type" value="Genomic_DNA"/>
</dbReference>
<organism evidence="2 3">
    <name type="scientific">Crossiella equi</name>
    <dbReference type="NCBI Taxonomy" id="130796"/>
    <lineage>
        <taxon>Bacteria</taxon>
        <taxon>Bacillati</taxon>
        <taxon>Actinomycetota</taxon>
        <taxon>Actinomycetes</taxon>
        <taxon>Pseudonocardiales</taxon>
        <taxon>Pseudonocardiaceae</taxon>
        <taxon>Crossiella</taxon>
    </lineage>
</organism>
<gene>
    <name evidence="2" type="ORF">JOF53_005571</name>
</gene>
<evidence type="ECO:0000313" key="2">
    <source>
        <dbReference type="EMBL" id="MBP2476699.1"/>
    </source>
</evidence>
<comment type="caution">
    <text evidence="2">The sequence shown here is derived from an EMBL/GenBank/DDBJ whole genome shotgun (WGS) entry which is preliminary data.</text>
</comment>
<dbReference type="CDD" id="cd08351">
    <property type="entry name" value="ChaP_like"/>
    <property type="match status" value="1"/>
</dbReference>
<sequence>MAIELNHTIVHSTDKKAGAAFLTDLFGLPDAVPFGPFMAVHLSNSVTLDYLDVEGTPTVNHYAFLVTDEEFDDIFGRIQDRGLDYWADPARSRPGEINTNDGGRGVYFLGPDDHVLEIITVSYGG</sequence>
<protein>
    <submittedName>
        <fullName evidence="2">Catechol 2,3-dioxygenase-like lactoylglutathione lyase family enzyme</fullName>
    </submittedName>
</protein>
<dbReference type="Gene3D" id="3.10.180.10">
    <property type="entry name" value="2,3-Dihydroxybiphenyl 1,2-Dioxygenase, domain 1"/>
    <property type="match status" value="1"/>
</dbReference>
<name>A0ABS5AJF6_9PSEU</name>
<dbReference type="Proteomes" id="UP001519363">
    <property type="component" value="Unassembled WGS sequence"/>
</dbReference>